<comment type="caution">
    <text evidence="2">The sequence shown here is derived from an EMBL/GenBank/DDBJ whole genome shotgun (WGS) entry which is preliminary data.</text>
</comment>
<keyword evidence="1" id="KW-0812">Transmembrane</keyword>
<feature type="transmembrane region" description="Helical" evidence="1">
    <location>
        <begin position="156"/>
        <end position="176"/>
    </location>
</feature>
<reference evidence="2 4" key="1">
    <citation type="submission" date="2019-07" db="EMBL/GenBank/DDBJ databases">
        <authorList>
            <person name="Qu J.-H."/>
        </authorList>
    </citation>
    <scope>NUCLEOTIDE SEQUENCE [LARGE SCALE GENOMIC DNA]</scope>
    <source>
        <strain evidence="2 4">MDT1-10-3</strain>
    </source>
</reference>
<keyword evidence="1" id="KW-1133">Transmembrane helix</keyword>
<dbReference type="OrthoDB" id="8481923at2"/>
<dbReference type="Proteomes" id="UP001570846">
    <property type="component" value="Unassembled WGS sequence"/>
</dbReference>
<protein>
    <submittedName>
        <fullName evidence="2">DUF4184 family protein</fullName>
    </submittedName>
</protein>
<sequence>MPFTFSHPAVILPFKGLTGKRVSLTALALGSMAPDFEFFFRMRAETDISHTLKGIFLFDIPVVLLMAILYHCWIRSPLINHLPPFLRHRFSVYQDFDWLAYFKENWLVVMTSAFLGIVTHLLCDDFTHDYGWTAKNLPLLSSSYHLAGYAVPGYHLLQYLSSLVLGIFLVVEAFKLPRVSHEGFSSTFFLFWGINVLITIPTFILRFTLRDREMTMDDTIMTAIAAGLLGLLVAASVVNLLKK</sequence>
<keyword evidence="1" id="KW-0472">Membrane</keyword>
<feature type="transmembrane region" description="Helical" evidence="1">
    <location>
        <begin position="188"/>
        <end position="208"/>
    </location>
</feature>
<organism evidence="2 4">
    <name type="scientific">Rufibacter glacialis</name>
    <dbReference type="NCBI Taxonomy" id="1259555"/>
    <lineage>
        <taxon>Bacteria</taxon>
        <taxon>Pseudomonadati</taxon>
        <taxon>Bacteroidota</taxon>
        <taxon>Cytophagia</taxon>
        <taxon>Cytophagales</taxon>
        <taxon>Hymenobacteraceae</taxon>
        <taxon>Rufibacter</taxon>
    </lineage>
</organism>
<name>A0A5M8QHU7_9BACT</name>
<evidence type="ECO:0000313" key="2">
    <source>
        <dbReference type="EMBL" id="KAA6434510.1"/>
    </source>
</evidence>
<keyword evidence="5" id="KW-1185">Reference proteome</keyword>
<dbReference type="Proteomes" id="UP000323866">
    <property type="component" value="Unassembled WGS sequence"/>
</dbReference>
<evidence type="ECO:0000256" key="1">
    <source>
        <dbReference type="SAM" id="Phobius"/>
    </source>
</evidence>
<dbReference type="AlphaFoldDB" id="A0A5M8QHU7"/>
<evidence type="ECO:0000313" key="4">
    <source>
        <dbReference type="Proteomes" id="UP000323866"/>
    </source>
</evidence>
<evidence type="ECO:0000313" key="5">
    <source>
        <dbReference type="Proteomes" id="UP001570846"/>
    </source>
</evidence>
<reference evidence="2 4" key="2">
    <citation type="submission" date="2019-09" db="EMBL/GenBank/DDBJ databases">
        <title>A bacterium isolated from glacier soil.</title>
        <authorList>
            <person name="Liu Q."/>
        </authorList>
    </citation>
    <scope>NUCLEOTIDE SEQUENCE [LARGE SCALE GENOMIC DNA]</scope>
    <source>
        <strain evidence="2 4">MDT1-10-3</strain>
    </source>
</reference>
<feature type="transmembrane region" description="Helical" evidence="1">
    <location>
        <begin position="52"/>
        <end position="73"/>
    </location>
</feature>
<dbReference type="InterPro" id="IPR025238">
    <property type="entry name" value="DUF4184"/>
</dbReference>
<dbReference type="EMBL" id="VKKZ01000020">
    <property type="protein sequence ID" value="KAA6434510.1"/>
    <property type="molecule type" value="Genomic_DNA"/>
</dbReference>
<feature type="transmembrane region" description="Helical" evidence="1">
    <location>
        <begin position="220"/>
        <end position="241"/>
    </location>
</feature>
<reference evidence="3 5" key="3">
    <citation type="submission" date="2024-08" db="EMBL/GenBank/DDBJ databases">
        <authorList>
            <person name="Wei W."/>
        </authorList>
    </citation>
    <scope>NUCLEOTIDE SEQUENCE [LARGE SCALE GENOMIC DNA]</scope>
    <source>
        <strain evidence="3 5">XU2</strain>
    </source>
</reference>
<accession>A0A5M8QHU7</accession>
<evidence type="ECO:0000313" key="3">
    <source>
        <dbReference type="EMBL" id="MFA1770428.1"/>
    </source>
</evidence>
<dbReference type="Pfam" id="PF13803">
    <property type="entry name" value="DUF4184"/>
    <property type="match status" value="1"/>
</dbReference>
<dbReference type="RefSeq" id="WP_149098453.1">
    <property type="nucleotide sequence ID" value="NZ_BMMG01000003.1"/>
</dbReference>
<gene>
    <name evidence="3" type="ORF">ACD591_03930</name>
    <name evidence="2" type="ORF">FOE74_10000</name>
</gene>
<proteinExistence type="predicted"/>
<dbReference type="EMBL" id="JBGOGF010000002">
    <property type="protein sequence ID" value="MFA1770428.1"/>
    <property type="molecule type" value="Genomic_DNA"/>
</dbReference>